<dbReference type="OrthoDB" id="9807426at2"/>
<accession>A0A1Y6K770</accession>
<evidence type="ECO:0000256" key="4">
    <source>
        <dbReference type="ARBA" id="ARBA00060888"/>
    </source>
</evidence>
<dbReference type="Pfam" id="PF13549">
    <property type="entry name" value="ATP-grasp_5"/>
    <property type="match status" value="1"/>
</dbReference>
<dbReference type="GO" id="GO:0043758">
    <property type="term" value="F:acetate-CoA ligase (ADP-forming) activity"/>
    <property type="evidence" value="ECO:0007669"/>
    <property type="project" value="InterPro"/>
</dbReference>
<dbReference type="Gene3D" id="3.30.1490.20">
    <property type="entry name" value="ATP-grasp fold, A domain"/>
    <property type="match status" value="1"/>
</dbReference>
<evidence type="ECO:0000259" key="6">
    <source>
        <dbReference type="PROSITE" id="PS50975"/>
    </source>
</evidence>
<feature type="domain" description="ATP-grasp" evidence="6">
    <location>
        <begin position="489"/>
        <end position="525"/>
    </location>
</feature>
<dbReference type="InterPro" id="IPR011761">
    <property type="entry name" value="ATP-grasp"/>
</dbReference>
<dbReference type="Pfam" id="PF13380">
    <property type="entry name" value="CoA_binding_2"/>
    <property type="match status" value="1"/>
</dbReference>
<dbReference type="Gene3D" id="3.40.50.261">
    <property type="entry name" value="Succinyl-CoA synthetase domains"/>
    <property type="match status" value="2"/>
</dbReference>
<organism evidence="7 8">
    <name type="scientific">Candidatus Brevifilum fermentans</name>
    <dbReference type="NCBI Taxonomy" id="1986204"/>
    <lineage>
        <taxon>Bacteria</taxon>
        <taxon>Bacillati</taxon>
        <taxon>Chloroflexota</taxon>
        <taxon>Anaerolineae</taxon>
        <taxon>Anaerolineales</taxon>
        <taxon>Anaerolineaceae</taxon>
        <taxon>Candidatus Brevifilum</taxon>
    </lineage>
</organism>
<keyword evidence="1" id="KW-0436">Ligase</keyword>
<dbReference type="SUPFAM" id="SSF52210">
    <property type="entry name" value="Succinyl-CoA synthetase domains"/>
    <property type="match status" value="2"/>
</dbReference>
<keyword evidence="8" id="KW-1185">Reference proteome</keyword>
<gene>
    <name evidence="7" type="ORF">CFX1CAM_0825</name>
</gene>
<dbReference type="InterPro" id="IPR043938">
    <property type="entry name" value="Ligase_CoA_dom"/>
</dbReference>
<sequence>MTRSLAPFFSPSGVAIIGTSQDPRKLSHGILKNMTLYGYQGGIYPVNPKADQILGLPAYPDISAVPDPVDLAVAVLPAPMTPAILHACGERGIKAVIIISGGFKEVGGVGVELEKECLQIAQSYQMRLIGPNCVGTMDLYTGLNSTFIEGMPARGSIGFVSQSGAVCGGVVDLIGEKGIGFSHFASLGNELDVNETDVIAFFGDHPQVKVIAAYVEAIEHGQRFIEVVSQVSKEKPIVLLKAGRTDAGARAVSSHTGSLAGSYAAYQAAFKQAGVIEVEDLSSLFDVAWALSCQPLPENNRVVIMTNSGGPAALASDLLASHGFELVEISAEKQRQLAEKLNPSAQVSNPVDMLGGAEAHDFDHCFNVLADQPDIDTFLPMLVPQSLVDPAEVARAIVNQAKTIKKTILACMVGDKSVGEAREVFHSNRVPMSVYPEVPGKVLGAMQSYRQWLEKSNPTPFEFSDLEKARVCDYLHHTERLVLGEVDTRPIMADYGLNLVPGELAADRDQALAVAEKLGYPVVLKIVSPQILHKSDLGGIALNIASAEDLESAMQQMVERINTAAPEAEITGYLVQKMAPKGMEVIIGMKRDPTFGPLMMFGLGGVYVELFKDIGFGIAPMTVEQAYEMVSATKTGQLLQGFRGGPTYDLHAVVDAIGRLSQLALDHPGIDEVEINPLLVLPEGQGAIVLDARMILSEA</sequence>
<dbReference type="InterPro" id="IPR051538">
    <property type="entry name" value="Acyl-CoA_Synth/Transferase"/>
</dbReference>
<proteinExistence type="inferred from homology"/>
<dbReference type="Pfam" id="PF19045">
    <property type="entry name" value="Ligase_CoA_2"/>
    <property type="match status" value="1"/>
</dbReference>
<dbReference type="InterPro" id="IPR036291">
    <property type="entry name" value="NAD(P)-bd_dom_sf"/>
</dbReference>
<evidence type="ECO:0000256" key="3">
    <source>
        <dbReference type="ARBA" id="ARBA00022840"/>
    </source>
</evidence>
<dbReference type="EMBL" id="LT859958">
    <property type="protein sequence ID" value="SMX53890.1"/>
    <property type="molecule type" value="Genomic_DNA"/>
</dbReference>
<dbReference type="PANTHER" id="PTHR43334">
    <property type="entry name" value="ACETATE--COA LIGASE [ADP-FORMING]"/>
    <property type="match status" value="1"/>
</dbReference>
<dbReference type="AlphaFoldDB" id="A0A1Y6K770"/>
<keyword evidence="2 5" id="KW-0547">Nucleotide-binding</keyword>
<dbReference type="InterPro" id="IPR016102">
    <property type="entry name" value="Succinyl-CoA_synth-like"/>
</dbReference>
<dbReference type="Gene3D" id="3.40.50.720">
    <property type="entry name" value="NAD(P)-binding Rossmann-like Domain"/>
    <property type="match status" value="1"/>
</dbReference>
<dbReference type="RefSeq" id="WP_087861797.1">
    <property type="nucleotide sequence ID" value="NZ_LT859958.1"/>
</dbReference>
<dbReference type="SUPFAM" id="SSF51735">
    <property type="entry name" value="NAD(P)-binding Rossmann-fold domains"/>
    <property type="match status" value="1"/>
</dbReference>
<dbReference type="SMART" id="SM00881">
    <property type="entry name" value="CoA_binding"/>
    <property type="match status" value="1"/>
</dbReference>
<dbReference type="FunFam" id="3.30.1490.20:FF:000020">
    <property type="entry name" value="Protein lysine acetyltransferase"/>
    <property type="match status" value="1"/>
</dbReference>
<evidence type="ECO:0000313" key="8">
    <source>
        <dbReference type="Proteomes" id="UP000195514"/>
    </source>
</evidence>
<comment type="similarity">
    <text evidence="4">In the N-terminal section; belongs to the acetate CoA ligase alpha subunit family.</text>
</comment>
<reference evidence="8" key="1">
    <citation type="submission" date="2017-05" db="EMBL/GenBank/DDBJ databases">
        <authorList>
            <person name="Kirkegaard R."/>
            <person name="Mcilroy J S."/>
        </authorList>
    </citation>
    <scope>NUCLEOTIDE SEQUENCE [LARGE SCALE GENOMIC DNA]</scope>
</reference>
<dbReference type="SUPFAM" id="SSF56059">
    <property type="entry name" value="Glutathione synthetase ATP-binding domain-like"/>
    <property type="match status" value="1"/>
</dbReference>
<dbReference type="Proteomes" id="UP000195514">
    <property type="component" value="Chromosome I"/>
</dbReference>
<dbReference type="InterPro" id="IPR032875">
    <property type="entry name" value="Succ_CoA_lig_flav_dom"/>
</dbReference>
<evidence type="ECO:0000256" key="2">
    <source>
        <dbReference type="ARBA" id="ARBA00022741"/>
    </source>
</evidence>
<dbReference type="Gene3D" id="3.30.470.20">
    <property type="entry name" value="ATP-grasp fold, B domain"/>
    <property type="match status" value="1"/>
</dbReference>
<name>A0A1Y6K770_9CHLR</name>
<dbReference type="KEGG" id="abat:CFX1CAM_0825"/>
<evidence type="ECO:0000313" key="7">
    <source>
        <dbReference type="EMBL" id="SMX53890.1"/>
    </source>
</evidence>
<dbReference type="InterPro" id="IPR013815">
    <property type="entry name" value="ATP_grasp_subdomain_1"/>
</dbReference>
<evidence type="ECO:0000256" key="1">
    <source>
        <dbReference type="ARBA" id="ARBA00022598"/>
    </source>
</evidence>
<dbReference type="InterPro" id="IPR003781">
    <property type="entry name" value="CoA-bd"/>
</dbReference>
<dbReference type="GO" id="GO:0005524">
    <property type="term" value="F:ATP binding"/>
    <property type="evidence" value="ECO:0007669"/>
    <property type="project" value="UniProtKB-UniRule"/>
</dbReference>
<evidence type="ECO:0000256" key="5">
    <source>
        <dbReference type="PROSITE-ProRule" id="PRU00409"/>
    </source>
</evidence>
<dbReference type="PANTHER" id="PTHR43334:SF1">
    <property type="entry name" value="3-HYDROXYPROPIONATE--COA LIGASE [ADP-FORMING]"/>
    <property type="match status" value="1"/>
</dbReference>
<dbReference type="GO" id="GO:0046872">
    <property type="term" value="F:metal ion binding"/>
    <property type="evidence" value="ECO:0007669"/>
    <property type="project" value="InterPro"/>
</dbReference>
<protein>
    <submittedName>
        <fullName evidence="7">Putative acetyl-CoA synthetase</fullName>
    </submittedName>
</protein>
<dbReference type="PROSITE" id="PS50975">
    <property type="entry name" value="ATP_GRASP"/>
    <property type="match status" value="1"/>
</dbReference>
<dbReference type="Pfam" id="PF13607">
    <property type="entry name" value="Succ_CoA_lig"/>
    <property type="match status" value="1"/>
</dbReference>
<keyword evidence="3 5" id="KW-0067">ATP-binding</keyword>